<sequence length="86" mass="9241">MLLCRVVGNAVATCAHPSLKGFKMLLCQREDNEGNATSEAPFIAIDLFGAGMHQRVFVSTDGIGARGIVHDDHSPVRNYIQGALDD</sequence>
<reference evidence="4" key="1">
    <citation type="journal article" date="2019" name="Int. J. Syst. Evol. Microbiol.">
        <title>The Global Catalogue of Microorganisms (GCM) 10K type strain sequencing project: providing services to taxonomists for standard genome sequencing and annotation.</title>
        <authorList>
            <consortium name="The Broad Institute Genomics Platform"/>
            <consortium name="The Broad Institute Genome Sequencing Center for Infectious Disease"/>
            <person name="Wu L."/>
            <person name="Ma J."/>
        </authorList>
    </citation>
    <scope>NUCLEOTIDE SEQUENCE [LARGE SCALE GENOMIC DNA]</scope>
    <source>
        <strain evidence="4">CGMCC 4.1467</strain>
    </source>
</reference>
<dbReference type="Proteomes" id="UP001596472">
    <property type="component" value="Unassembled WGS sequence"/>
</dbReference>
<evidence type="ECO:0000256" key="2">
    <source>
        <dbReference type="ARBA" id="ARBA00024446"/>
    </source>
</evidence>
<organism evidence="3 4">
    <name type="scientific">Haloferula chungangensis</name>
    <dbReference type="NCBI Taxonomy" id="1048331"/>
    <lineage>
        <taxon>Bacteria</taxon>
        <taxon>Pseudomonadati</taxon>
        <taxon>Verrucomicrobiota</taxon>
        <taxon>Verrucomicrobiia</taxon>
        <taxon>Verrucomicrobiales</taxon>
        <taxon>Verrucomicrobiaceae</taxon>
        <taxon>Haloferula</taxon>
    </lineage>
</organism>
<dbReference type="Pfam" id="PF03319">
    <property type="entry name" value="EutN_CcmL"/>
    <property type="match status" value="1"/>
</dbReference>
<dbReference type="PANTHER" id="PTHR36539">
    <property type="entry name" value="ETHANOLAMINE UTILIZATION PROTEIN EUTN"/>
    <property type="match status" value="1"/>
</dbReference>
<protein>
    <submittedName>
        <fullName evidence="3">EutN/CcmL family microcompartment protein</fullName>
    </submittedName>
</protein>
<name>A0ABW2KZZ2_9BACT</name>
<dbReference type="InterPro" id="IPR004992">
    <property type="entry name" value="EutN_CcmL"/>
</dbReference>
<evidence type="ECO:0000313" key="3">
    <source>
        <dbReference type="EMBL" id="MFC7335656.1"/>
    </source>
</evidence>
<comment type="caution">
    <text evidence="3">The sequence shown here is derived from an EMBL/GenBank/DDBJ whole genome shotgun (WGS) entry which is preliminary data.</text>
</comment>
<dbReference type="SUPFAM" id="SSF159133">
    <property type="entry name" value="EutN/CcmL-like"/>
    <property type="match status" value="1"/>
</dbReference>
<evidence type="ECO:0000313" key="4">
    <source>
        <dbReference type="Proteomes" id="UP001596472"/>
    </source>
</evidence>
<comment type="subcellular location">
    <subcellularLocation>
        <location evidence="1">Bacterial microcompartment</location>
    </subcellularLocation>
</comment>
<keyword evidence="2" id="KW-1283">Bacterial microcompartment</keyword>
<dbReference type="InterPro" id="IPR036677">
    <property type="entry name" value="EutN_CcmL_sf"/>
</dbReference>
<accession>A0ABW2KZZ2</accession>
<keyword evidence="4" id="KW-1185">Reference proteome</keyword>
<dbReference type="RefSeq" id="WP_379707985.1">
    <property type="nucleotide sequence ID" value="NZ_JBHTBS010000001.1"/>
</dbReference>
<evidence type="ECO:0000256" key="1">
    <source>
        <dbReference type="ARBA" id="ARBA00024322"/>
    </source>
</evidence>
<proteinExistence type="predicted"/>
<gene>
    <name evidence="3" type="ORF">ACFQY0_00585</name>
</gene>
<dbReference type="EMBL" id="JBHTBS010000001">
    <property type="protein sequence ID" value="MFC7335656.1"/>
    <property type="molecule type" value="Genomic_DNA"/>
</dbReference>
<dbReference type="Gene3D" id="2.40.50.220">
    <property type="entry name" value="EutN/Ccml"/>
    <property type="match status" value="1"/>
</dbReference>
<dbReference type="PROSITE" id="PS51932">
    <property type="entry name" value="BMV"/>
    <property type="match status" value="1"/>
</dbReference>